<sequence length="374" mass="42039" precursor="true">MKLHATALFIAICSVPSSAFAKKQVEEQVLDEPNSQTVYFEKNDDWVKLKSGEVIKGELNGTIKKDSNSYKQEIEFDSDDLGDQEIELGDIQELQTAGYFTIRVSDGAIYDGYLSIRDDQLYLTSADNEISFPVTEVVSIYRGKEKDSEQWDAEFTFSMDMSSGNTDELTLKGGIDAERNTVESRTKLNASHENKESNDEKTANNSKVKGSYDIYIDNKLFFRPLDLEAESDEFKNLDYKVTASMGVGYFFIANETTEWDVTIGPAYTHTKFITVEEGSSSTANSGAFKLDSSFEYELTKNIDFNYDYSMTWESEESGGVQHINEIGFDIDLVGDLDLSIDGIWEHVSDPAADSDGKVPEKDDYKMFVGLSYEI</sequence>
<dbReference type="Proteomes" id="UP000326936">
    <property type="component" value="Plasmid pTHAF100_a"/>
</dbReference>
<organism evidence="3 4">
    <name type="scientific">Vibrio aquimaris</name>
    <dbReference type="NCBI Taxonomy" id="2587862"/>
    <lineage>
        <taxon>Bacteria</taxon>
        <taxon>Pseudomonadati</taxon>
        <taxon>Pseudomonadota</taxon>
        <taxon>Gammaproteobacteria</taxon>
        <taxon>Vibrionales</taxon>
        <taxon>Vibrionaceae</taxon>
        <taxon>Vibrio</taxon>
    </lineage>
</organism>
<feature type="signal peptide" evidence="2">
    <location>
        <begin position="1"/>
        <end position="21"/>
    </location>
</feature>
<accession>A0A5P9CS98</accession>
<dbReference type="Pfam" id="PF04338">
    <property type="entry name" value="DUF481"/>
    <property type="match status" value="1"/>
</dbReference>
<dbReference type="RefSeq" id="WP_152432659.1">
    <property type="nucleotide sequence ID" value="NZ_CBCSDK010000030.1"/>
</dbReference>
<feature type="region of interest" description="Disordered" evidence="1">
    <location>
        <begin position="182"/>
        <end position="205"/>
    </location>
</feature>
<dbReference type="KEGG" id="vaq:FIV01_20060"/>
<keyword evidence="3" id="KW-0614">Plasmid</keyword>
<feature type="compositionally biased region" description="Basic and acidic residues" evidence="1">
    <location>
        <begin position="182"/>
        <end position="202"/>
    </location>
</feature>
<evidence type="ECO:0000256" key="2">
    <source>
        <dbReference type="SAM" id="SignalP"/>
    </source>
</evidence>
<evidence type="ECO:0000256" key="1">
    <source>
        <dbReference type="SAM" id="MobiDB-lite"/>
    </source>
</evidence>
<dbReference type="AlphaFoldDB" id="A0A5P9CS98"/>
<proteinExistence type="predicted"/>
<evidence type="ECO:0000313" key="3">
    <source>
        <dbReference type="EMBL" id="QFT28697.1"/>
    </source>
</evidence>
<dbReference type="EMBL" id="CP045351">
    <property type="protein sequence ID" value="QFT28697.1"/>
    <property type="molecule type" value="Genomic_DNA"/>
</dbReference>
<evidence type="ECO:0000313" key="4">
    <source>
        <dbReference type="Proteomes" id="UP000326936"/>
    </source>
</evidence>
<feature type="chain" id="PRO_5024972381" description="DUF481 domain-containing protein" evidence="2">
    <location>
        <begin position="22"/>
        <end position="374"/>
    </location>
</feature>
<evidence type="ECO:0008006" key="5">
    <source>
        <dbReference type="Google" id="ProtNLM"/>
    </source>
</evidence>
<dbReference type="InterPro" id="IPR007433">
    <property type="entry name" value="DUF481"/>
</dbReference>
<keyword evidence="2" id="KW-0732">Signal</keyword>
<geneLocation type="plasmid" evidence="4">
    <name>pthaf100_a</name>
</geneLocation>
<keyword evidence="4" id="KW-1185">Reference proteome</keyword>
<dbReference type="OrthoDB" id="5848222at2"/>
<protein>
    <recommendedName>
        <fullName evidence="5">DUF481 domain-containing protein</fullName>
    </recommendedName>
</protein>
<gene>
    <name evidence="3" type="ORF">FIV01_20060</name>
</gene>
<name>A0A5P9CS98_9VIBR</name>
<reference evidence="3 4" key="1">
    <citation type="submission" date="2019-10" db="EMBL/GenBank/DDBJ databases">
        <title>Complete genome sequence of Vibrio sp. strain THAF100, isolated from non-filtered water from the water column of tank 6 of a marine aquarium containing stony-coral fragments. Water maintained at 26 degree C.</title>
        <authorList>
            <person name="Ruckert C."/>
            <person name="Franco A."/>
            <person name="Kalinowski J."/>
            <person name="Glaeser S."/>
        </authorList>
    </citation>
    <scope>NUCLEOTIDE SEQUENCE [LARGE SCALE GENOMIC DNA]</scope>
    <source>
        <strain evidence="3 4">THAF100</strain>
        <plasmid evidence="4">pthaf100_a</plasmid>
    </source>
</reference>